<evidence type="ECO:0000313" key="1">
    <source>
        <dbReference type="EMBL" id="ADB93771.1"/>
    </source>
</evidence>
<dbReference type="Proteomes" id="UP000001547">
    <property type="component" value="Segment"/>
</dbReference>
<evidence type="ECO:0000313" key="2">
    <source>
        <dbReference type="Proteomes" id="UP000001547"/>
    </source>
</evidence>
<proteinExistence type="predicted"/>
<accession>D3JZE0</accession>
<dbReference type="KEGG" id="vg:22111021"/>
<gene>
    <name evidence="1" type="primary">78</name>
    <name evidence="1" type="ORF">REDROCK_78</name>
</gene>
<dbReference type="GeneID" id="22111021"/>
<name>D3JZE0_9CAUD</name>
<protein>
    <submittedName>
        <fullName evidence="1">Uncharacterized protein</fullName>
    </submittedName>
</protein>
<dbReference type="EMBL" id="GU339467">
    <property type="protein sequence ID" value="ADB93771.1"/>
    <property type="molecule type" value="Genomic_DNA"/>
</dbReference>
<dbReference type="RefSeq" id="YP_009101331.1">
    <property type="nucleotide sequence ID" value="NC_025444.1"/>
</dbReference>
<organism evidence="1 2">
    <name type="scientific">Mycobacterium phage RedRock</name>
    <dbReference type="NCBI Taxonomy" id="711470"/>
    <lineage>
        <taxon>Viruses</taxon>
        <taxon>Duplodnaviria</taxon>
        <taxon>Heunggongvirae</taxon>
        <taxon>Uroviricota</taxon>
        <taxon>Caudoviricetes</taxon>
        <taxon>Fromanvirus</taxon>
        <taxon>Fromanvirus redrock</taxon>
    </lineage>
</organism>
<sequence>MNVRHALLDAGIDPDILNWVPEGQTATRGELLEAGELSLEDIINEQEA</sequence>
<keyword evidence="2" id="KW-1185">Reference proteome</keyword>
<reference evidence="2" key="1">
    <citation type="submission" date="2009-12" db="EMBL/GenBank/DDBJ databases">
        <authorList>
            <person name="Jacobs-Sera D."/>
            <person name="Zellars M."/>
            <person name="Wells M.E."/>
            <person name="Webb J.L."/>
            <person name="Ware V.C."/>
            <person name="Vazquez E."/>
            <person name="TamarapuParthasarathy P."/>
            <person name="Smith I.A."/>
            <person name="Simon S.E."/>
            <person name="Shaffer C.D."/>
            <person name="Rubin M.R."/>
            <person name="Rosenzweig R.F."/>
            <person name="Rinehart C.A."/>
            <person name="Qin H."/>
            <person name="Pillay I."/>
            <person name="Payne D.E.II."/>
            <person name="Padolina J.M."/>
            <person name="Novick P.A."/>
            <person name="Miller E.S."/>
            <person name="Mayer E.S."/>
            <person name="Marzillier J.Y."/>
            <person name="Mageeney C.M."/>
            <person name="MacGibeny M.A."/>
            <person name="Li W."/>
            <person name="Lee J.Y."/>
            <person name="Kinnersley M.A."/>
            <person name="King-Smith C."/>
            <person name="King R.A."/>
            <person name="Kenna M.A."/>
            <person name="Kearse M.G."/>
            <person name="Johnson B.K."/>
            <person name="Johnson A.A."/>
            <person name="Johnson C.M."/>
            <person name="Hughes L.E."/>
            <person name="Harrison M."/>
            <person name="Guild N.A."/>
            <person name="Gilbert J.L."/>
            <person name="Fillman C.L."/>
            <person name="Felton C.M."/>
            <person name="Dunbar D.A."/>
            <person name="Dennehy J.J."/>
            <person name="DeJong R.J."/>
            <person name="Carson S."/>
            <person name="Burnett S.H."/>
            <person name="Breakwell D.P."/>
            <person name="Berrios J.E."/>
            <person name="Benjamin R.C."/>
            <person name="Anderson J.J."/>
            <person name="Bradley K.W."/>
            <person name="Khaja R."/>
            <person name="Lee E."/>
            <person name="Barker L.P."/>
            <person name="Lewis M.F."/>
            <person name="Jordan T.C."/>
            <person name="Cresawn S.G."/>
            <person name="Grace M.A."/>
            <person name="Pope W.H."/>
            <person name="Ko C."/>
            <person name="Russell D.A."/>
            <person name="Peebles C.L."/>
            <person name="Lawrence J.L."/>
            <person name="Hendrix R.W."/>
            <person name="Hatfull G.F."/>
        </authorList>
    </citation>
    <scope>NUCLEOTIDE SEQUENCE [LARGE SCALE GENOMIC DNA]</scope>
</reference>